<gene>
    <name evidence="2" type="ORF">F2Q65_04100</name>
</gene>
<dbReference type="EMBL" id="VWXX01000004">
    <property type="protein sequence ID" value="KAA6186566.1"/>
    <property type="molecule type" value="Genomic_DNA"/>
</dbReference>
<accession>A0A5M8FR70</accession>
<name>A0A5M8FR70_9GAMM</name>
<dbReference type="PANTHER" id="PTHR42951">
    <property type="entry name" value="METALLO-BETA-LACTAMASE DOMAIN-CONTAINING"/>
    <property type="match status" value="1"/>
</dbReference>
<dbReference type="PANTHER" id="PTHR42951:SF22">
    <property type="entry name" value="METALLO BETA-LACTAMASE SUPERFAMILY LIPOPROTEIN"/>
    <property type="match status" value="1"/>
</dbReference>
<dbReference type="Pfam" id="PF00753">
    <property type="entry name" value="Lactamase_B"/>
    <property type="match status" value="1"/>
</dbReference>
<evidence type="ECO:0000259" key="1">
    <source>
        <dbReference type="SMART" id="SM00849"/>
    </source>
</evidence>
<dbReference type="SUPFAM" id="SSF56281">
    <property type="entry name" value="Metallo-hydrolase/oxidoreductase"/>
    <property type="match status" value="1"/>
</dbReference>
<dbReference type="InterPro" id="IPR001279">
    <property type="entry name" value="Metallo-B-lactamas"/>
</dbReference>
<sequence>MSAAPYQVVADGVHCIETGLYRTGLAACYLVRSGDRLAFVDTGPTNTVPSLLGVIDALGLTPGHVDYVIPTHVHLDHAGGAGALMAACPNATLVAHAKGAPHLIDPARLTAGATAVYGEAEFARSFGALTPVPEERVVVAEDGQRFDLAGRGLTFIDTPGHANHHGCIFDAGSRGMFTGDTFGISYRAFDTAAGPWLFAPTTPVAFDPEVWLNSLERMMAYAPEAMFLTHYCRVDAPERLVDGLRQSIRDLAAIALAEEAQTEGRKARIKQAVTDLLLADARRHGCDLSEAEMLDLLQVDLELNAQGLEVWLQRRARGH</sequence>
<dbReference type="InterPro" id="IPR050855">
    <property type="entry name" value="NDM-1-like"/>
</dbReference>
<dbReference type="Proteomes" id="UP000322981">
    <property type="component" value="Unassembled WGS sequence"/>
</dbReference>
<dbReference type="InterPro" id="IPR036866">
    <property type="entry name" value="RibonucZ/Hydroxyglut_hydro"/>
</dbReference>
<dbReference type="GO" id="GO:0016787">
    <property type="term" value="F:hydrolase activity"/>
    <property type="evidence" value="ECO:0007669"/>
    <property type="project" value="UniProtKB-KW"/>
</dbReference>
<dbReference type="SMART" id="SM00849">
    <property type="entry name" value="Lactamase_B"/>
    <property type="match status" value="1"/>
</dbReference>
<reference evidence="2 3" key="1">
    <citation type="submission" date="2019-09" db="EMBL/GenBank/DDBJ databases">
        <title>Whole-genome sequence of the purple sulfur bacterium Thiohalocapsa marina DSM 19078.</title>
        <authorList>
            <person name="Kyndt J.A."/>
            <person name="Meyer T.E."/>
        </authorList>
    </citation>
    <scope>NUCLEOTIDE SEQUENCE [LARGE SCALE GENOMIC DNA]</scope>
    <source>
        <strain evidence="2 3">DSM 19078</strain>
    </source>
</reference>
<keyword evidence="3" id="KW-1185">Reference proteome</keyword>
<dbReference type="CDD" id="cd07726">
    <property type="entry name" value="ST1585-like_MBL-fold"/>
    <property type="match status" value="1"/>
</dbReference>
<feature type="domain" description="Metallo-beta-lactamase" evidence="1">
    <location>
        <begin position="25"/>
        <end position="230"/>
    </location>
</feature>
<proteinExistence type="predicted"/>
<dbReference type="AlphaFoldDB" id="A0A5M8FR70"/>
<evidence type="ECO:0000313" key="3">
    <source>
        <dbReference type="Proteomes" id="UP000322981"/>
    </source>
</evidence>
<dbReference type="Gene3D" id="3.60.15.10">
    <property type="entry name" value="Ribonuclease Z/Hydroxyacylglutathione hydrolase-like"/>
    <property type="match status" value="1"/>
</dbReference>
<dbReference type="RefSeq" id="WP_150090716.1">
    <property type="nucleotide sequence ID" value="NZ_JBFUOH010000052.1"/>
</dbReference>
<comment type="caution">
    <text evidence="2">The sequence shown here is derived from an EMBL/GenBank/DDBJ whole genome shotgun (WGS) entry which is preliminary data.</text>
</comment>
<dbReference type="OrthoDB" id="9802991at2"/>
<protein>
    <submittedName>
        <fullName evidence="2">MBL fold metallo-hydrolase</fullName>
    </submittedName>
</protein>
<keyword evidence="2" id="KW-0378">Hydrolase</keyword>
<dbReference type="InterPro" id="IPR037482">
    <property type="entry name" value="ST1585_MBL-fold"/>
</dbReference>
<evidence type="ECO:0000313" key="2">
    <source>
        <dbReference type="EMBL" id="KAA6186566.1"/>
    </source>
</evidence>
<organism evidence="2 3">
    <name type="scientific">Thiohalocapsa marina</name>
    <dbReference type="NCBI Taxonomy" id="424902"/>
    <lineage>
        <taxon>Bacteria</taxon>
        <taxon>Pseudomonadati</taxon>
        <taxon>Pseudomonadota</taxon>
        <taxon>Gammaproteobacteria</taxon>
        <taxon>Chromatiales</taxon>
        <taxon>Chromatiaceae</taxon>
        <taxon>Thiohalocapsa</taxon>
    </lineage>
</organism>